<dbReference type="PRINTS" id="PR00420">
    <property type="entry name" value="RNGMNOXGNASE"/>
</dbReference>
<dbReference type="PANTHER" id="PTHR43876:SF7">
    <property type="entry name" value="UBIQUINONE BIOSYNTHESIS MONOOXYGENASE COQ6, MITOCHONDRIAL"/>
    <property type="match status" value="1"/>
</dbReference>
<evidence type="ECO:0000256" key="1">
    <source>
        <dbReference type="ARBA" id="ARBA00001974"/>
    </source>
</evidence>
<sequence>MSSQCDVVIVGGGLAGASLALALDRQGLDVVIVERGSWAEVQHEQPQTVYDFDARVSAVAANSWQFLGEQGLDLPSVRRQAYRSMQVWDGEGTGFVQFDAAELQVSELGAIVENSVLLAALHDKLKQSRVRTLMQQEINAIDTTESEARIELKSGQTWSAQLLVGADGALSIIRQYMGVDVVEWPYGQSAIVATLRTECMHEHVARQWFLRTGPLAFLPLSHPSDQFVSLVWSAHEREAERLMQLEDADFMDALAHKSEIQLGAITGVSQRICVPLRQRHAMNYQAKRCVLVGDAAHTIHPLAGQGINLGFADVSVLAEELGRAASKGLDLGSTLVLARYQRRRKTDNLVVAGAMEGFVRLFDQHNPVVRWLRNAGMSTFNRLSPVKRKVAKIAMGLA</sequence>
<evidence type="ECO:0000256" key="3">
    <source>
        <dbReference type="ARBA" id="ARBA00005349"/>
    </source>
</evidence>
<comment type="caution">
    <text evidence="9">The sequence shown here is derived from an EMBL/GenBank/DDBJ whole genome shotgun (WGS) entry which is preliminary data.</text>
</comment>
<evidence type="ECO:0000256" key="5">
    <source>
        <dbReference type="ARBA" id="ARBA00022827"/>
    </source>
</evidence>
<evidence type="ECO:0000313" key="9">
    <source>
        <dbReference type="EMBL" id="EGG29476.1"/>
    </source>
</evidence>
<dbReference type="FunFam" id="3.50.50.60:FF:000021">
    <property type="entry name" value="Ubiquinone biosynthesis monooxygenase COQ6"/>
    <property type="match status" value="1"/>
</dbReference>
<proteinExistence type="inferred from homology"/>
<keyword evidence="6" id="KW-0560">Oxidoreductase</keyword>
<keyword evidence="10" id="KW-1185">Reference proteome</keyword>
<accession>F3L2J7</accession>
<dbReference type="OrthoDB" id="9769565at2"/>
<gene>
    <name evidence="9" type="ORF">IMCC3088_1771</name>
</gene>
<organism evidence="9 10">
    <name type="scientific">Aequoribacter fuscus</name>
    <dbReference type="NCBI Taxonomy" id="2518989"/>
    <lineage>
        <taxon>Bacteria</taxon>
        <taxon>Pseudomonadati</taxon>
        <taxon>Pseudomonadota</taxon>
        <taxon>Gammaproteobacteria</taxon>
        <taxon>Cellvibrionales</taxon>
        <taxon>Halieaceae</taxon>
        <taxon>Aequoribacter</taxon>
    </lineage>
</organism>
<keyword evidence="5" id="KW-0274">FAD</keyword>
<dbReference type="eggNOG" id="COG0654">
    <property type="taxonomic scope" value="Bacteria"/>
</dbReference>
<dbReference type="Proteomes" id="UP000005615">
    <property type="component" value="Unassembled WGS sequence"/>
</dbReference>
<dbReference type="InterPro" id="IPR051205">
    <property type="entry name" value="UbiH/COQ6_monooxygenase"/>
</dbReference>
<dbReference type="STRING" id="2518989.IMCC3088_1771"/>
<dbReference type="GO" id="GO:0016705">
    <property type="term" value="F:oxidoreductase activity, acting on paired donors, with incorporation or reduction of molecular oxygen"/>
    <property type="evidence" value="ECO:0007669"/>
    <property type="project" value="InterPro"/>
</dbReference>
<name>F3L2J7_9GAMM</name>
<dbReference type="InterPro" id="IPR036188">
    <property type="entry name" value="FAD/NAD-bd_sf"/>
</dbReference>
<evidence type="ECO:0000256" key="6">
    <source>
        <dbReference type="ARBA" id="ARBA00023002"/>
    </source>
</evidence>
<dbReference type="SUPFAM" id="SSF51905">
    <property type="entry name" value="FAD/NAD(P)-binding domain"/>
    <property type="match status" value="1"/>
</dbReference>
<dbReference type="AlphaFoldDB" id="F3L2J7"/>
<dbReference type="Pfam" id="PF01494">
    <property type="entry name" value="FAD_binding_3"/>
    <property type="match status" value="1"/>
</dbReference>
<dbReference type="GO" id="GO:0004497">
    <property type="term" value="F:monooxygenase activity"/>
    <property type="evidence" value="ECO:0007669"/>
    <property type="project" value="UniProtKB-KW"/>
</dbReference>
<comment type="similarity">
    <text evidence="3">Belongs to the UbiH/COQ6 family.</text>
</comment>
<dbReference type="PANTHER" id="PTHR43876">
    <property type="entry name" value="UBIQUINONE BIOSYNTHESIS MONOOXYGENASE COQ6, MITOCHONDRIAL"/>
    <property type="match status" value="1"/>
</dbReference>
<protein>
    <submittedName>
        <fullName evidence="9">2-octaprenyl-3-methyl-6-methoxy-1,4-benzoquinol hydroxylase</fullName>
    </submittedName>
</protein>
<dbReference type="InterPro" id="IPR010971">
    <property type="entry name" value="UbiH/COQ6"/>
</dbReference>
<keyword evidence="4" id="KW-0285">Flavoprotein</keyword>
<dbReference type="InterPro" id="IPR018168">
    <property type="entry name" value="Ubi_Hdrlase_CS"/>
</dbReference>
<dbReference type="UniPathway" id="UPA00232"/>
<dbReference type="RefSeq" id="WP_009576003.1">
    <property type="nucleotide sequence ID" value="NZ_AEIG01000050.1"/>
</dbReference>
<evidence type="ECO:0000256" key="4">
    <source>
        <dbReference type="ARBA" id="ARBA00022630"/>
    </source>
</evidence>
<keyword evidence="7" id="KW-0503">Monooxygenase</keyword>
<comment type="cofactor">
    <cofactor evidence="1">
        <name>FAD</name>
        <dbReference type="ChEBI" id="CHEBI:57692"/>
    </cofactor>
</comment>
<dbReference type="GO" id="GO:0006744">
    <property type="term" value="P:ubiquinone biosynthetic process"/>
    <property type="evidence" value="ECO:0007669"/>
    <property type="project" value="UniProtKB-UniPathway"/>
</dbReference>
<dbReference type="NCBIfam" id="TIGR01988">
    <property type="entry name" value="Ubi-OHases"/>
    <property type="match status" value="1"/>
</dbReference>
<evidence type="ECO:0000256" key="7">
    <source>
        <dbReference type="ARBA" id="ARBA00023033"/>
    </source>
</evidence>
<evidence type="ECO:0000313" key="10">
    <source>
        <dbReference type="Proteomes" id="UP000005615"/>
    </source>
</evidence>
<comment type="subunit">
    <text evidence="8">Component of the Ubi complex metabolon, which regroups five ubiquinone biosynthesis proteins (UbiE, UbiF, UbiG, UbiH and UbiI) and two accessory factors (UbiK and the lipid-binding protein UbiJ).</text>
</comment>
<dbReference type="InterPro" id="IPR002938">
    <property type="entry name" value="FAD-bd"/>
</dbReference>
<dbReference type="GO" id="GO:0071949">
    <property type="term" value="F:FAD binding"/>
    <property type="evidence" value="ECO:0007669"/>
    <property type="project" value="InterPro"/>
</dbReference>
<dbReference type="GO" id="GO:0110142">
    <property type="term" value="C:ubiquinone biosynthesis complex"/>
    <property type="evidence" value="ECO:0007669"/>
    <property type="project" value="UniProtKB-ARBA"/>
</dbReference>
<dbReference type="PROSITE" id="PS01304">
    <property type="entry name" value="UBIH"/>
    <property type="match status" value="1"/>
</dbReference>
<evidence type="ECO:0000256" key="8">
    <source>
        <dbReference type="ARBA" id="ARBA00065734"/>
    </source>
</evidence>
<reference evidence="9 10" key="1">
    <citation type="journal article" date="2011" name="J. Bacteriol.">
        <title>Genome sequence of strain IMCC3088, a proteorhodopsin-containing marine bacterium belonging to the OM60/NOR5 clade.</title>
        <authorList>
            <person name="Jang Y."/>
            <person name="Oh H.M."/>
            <person name="Kang I."/>
            <person name="Lee K."/>
            <person name="Yang S.J."/>
            <person name="Cho J.C."/>
        </authorList>
    </citation>
    <scope>NUCLEOTIDE SEQUENCE [LARGE SCALE GENOMIC DNA]</scope>
    <source>
        <strain evidence="9 10">IMCC3088</strain>
    </source>
</reference>
<dbReference type="EMBL" id="AEIG01000050">
    <property type="protein sequence ID" value="EGG29476.1"/>
    <property type="molecule type" value="Genomic_DNA"/>
</dbReference>
<comment type="pathway">
    <text evidence="2">Cofactor biosynthesis; ubiquinone biosynthesis.</text>
</comment>
<dbReference type="Gene3D" id="3.50.50.60">
    <property type="entry name" value="FAD/NAD(P)-binding domain"/>
    <property type="match status" value="2"/>
</dbReference>
<evidence type="ECO:0000256" key="2">
    <source>
        <dbReference type="ARBA" id="ARBA00004749"/>
    </source>
</evidence>